<evidence type="ECO:0000313" key="2">
    <source>
        <dbReference type="EMBL" id="GGE21598.1"/>
    </source>
</evidence>
<dbReference type="Proteomes" id="UP000625210">
    <property type="component" value="Unassembled WGS sequence"/>
</dbReference>
<gene>
    <name evidence="2" type="ORF">GCM10011571_24610</name>
</gene>
<sequence>MQDAKRRAMIFAALSVVLAAVAGLLFLQKLNEVDAEMGQKTTVYVANQSIASREPLKQGYFTAREVPVKYVKELGSVVTKIDNIEQMVTVTPLQKGEVLTTNNLKPVSGLSSSKNRMVTLVQNDRVLFDGGIQANDRVDIIVSDDESGKNTTQIFMSDVRVVGVSENKKTDRVEAIGLEVSLEKARELIHAQNFAVAIRVLKAPQEASEQTGAAQQGTEVGQSTAGTDQSGGNESDGESGQQGTSQQ</sequence>
<dbReference type="AlphaFoldDB" id="A0A8J2YDY5"/>
<name>A0A8J2YDY5_9BACL</name>
<comment type="caution">
    <text evidence="2">The sequence shown here is derived from an EMBL/GenBank/DDBJ whole genome shotgun (WGS) entry which is preliminary data.</text>
</comment>
<feature type="compositionally biased region" description="Polar residues" evidence="1">
    <location>
        <begin position="207"/>
        <end position="247"/>
    </location>
</feature>
<keyword evidence="3" id="KW-1185">Reference proteome</keyword>
<evidence type="ECO:0008006" key="4">
    <source>
        <dbReference type="Google" id="ProtNLM"/>
    </source>
</evidence>
<proteinExistence type="predicted"/>
<accession>A0A8J2YDY5</accession>
<evidence type="ECO:0000313" key="3">
    <source>
        <dbReference type="Proteomes" id="UP000625210"/>
    </source>
</evidence>
<protein>
    <recommendedName>
        <fullName evidence="4">Flp pilus assembly protein CpaB</fullName>
    </recommendedName>
</protein>
<reference evidence="2" key="1">
    <citation type="journal article" date="2014" name="Int. J. Syst. Evol. Microbiol.">
        <title>Complete genome sequence of Corynebacterium casei LMG S-19264T (=DSM 44701T), isolated from a smear-ripened cheese.</title>
        <authorList>
            <consortium name="US DOE Joint Genome Institute (JGI-PGF)"/>
            <person name="Walter F."/>
            <person name="Albersmeier A."/>
            <person name="Kalinowski J."/>
            <person name="Ruckert C."/>
        </authorList>
    </citation>
    <scope>NUCLEOTIDE SEQUENCE</scope>
    <source>
        <strain evidence="2">CGMCC 1.15179</strain>
    </source>
</reference>
<dbReference type="EMBL" id="BMHQ01000008">
    <property type="protein sequence ID" value="GGE21598.1"/>
    <property type="molecule type" value="Genomic_DNA"/>
</dbReference>
<feature type="region of interest" description="Disordered" evidence="1">
    <location>
        <begin position="205"/>
        <end position="247"/>
    </location>
</feature>
<dbReference type="CDD" id="cd11614">
    <property type="entry name" value="SAF_CpaB_FlgA_like"/>
    <property type="match status" value="1"/>
</dbReference>
<evidence type="ECO:0000256" key="1">
    <source>
        <dbReference type="SAM" id="MobiDB-lite"/>
    </source>
</evidence>
<organism evidence="2 3">
    <name type="scientific">Marinithermofilum abyssi</name>
    <dbReference type="NCBI Taxonomy" id="1571185"/>
    <lineage>
        <taxon>Bacteria</taxon>
        <taxon>Bacillati</taxon>
        <taxon>Bacillota</taxon>
        <taxon>Bacilli</taxon>
        <taxon>Bacillales</taxon>
        <taxon>Thermoactinomycetaceae</taxon>
        <taxon>Marinithermofilum</taxon>
    </lineage>
</organism>
<reference evidence="2" key="2">
    <citation type="submission" date="2020-09" db="EMBL/GenBank/DDBJ databases">
        <authorList>
            <person name="Sun Q."/>
            <person name="Zhou Y."/>
        </authorList>
    </citation>
    <scope>NUCLEOTIDE SEQUENCE</scope>
    <source>
        <strain evidence="2">CGMCC 1.15179</strain>
    </source>
</reference>
<dbReference type="RefSeq" id="WP_188648184.1">
    <property type="nucleotide sequence ID" value="NZ_BMHQ01000008.1"/>
</dbReference>